<sequence>MPLEPFLSVRFVPSCGLIQALGMCLVHN</sequence>
<name>A0A0A9FUK0_ARUDO</name>
<dbReference type="EMBL" id="GBRH01183905">
    <property type="protein sequence ID" value="JAE13991.1"/>
    <property type="molecule type" value="Transcribed_RNA"/>
</dbReference>
<evidence type="ECO:0000313" key="1">
    <source>
        <dbReference type="EMBL" id="JAE13991.1"/>
    </source>
</evidence>
<proteinExistence type="predicted"/>
<protein>
    <submittedName>
        <fullName evidence="1">Uncharacterized protein</fullName>
    </submittedName>
</protein>
<reference evidence="1" key="2">
    <citation type="journal article" date="2015" name="Data Brief">
        <title>Shoot transcriptome of the giant reed, Arundo donax.</title>
        <authorList>
            <person name="Barrero R.A."/>
            <person name="Guerrero F.D."/>
            <person name="Moolhuijzen P."/>
            <person name="Goolsby J.A."/>
            <person name="Tidwell J."/>
            <person name="Bellgard S.E."/>
            <person name="Bellgard M.I."/>
        </authorList>
    </citation>
    <scope>NUCLEOTIDE SEQUENCE</scope>
    <source>
        <tissue evidence="1">Shoot tissue taken approximately 20 cm above the soil surface</tissue>
    </source>
</reference>
<organism evidence="1">
    <name type="scientific">Arundo donax</name>
    <name type="common">Giant reed</name>
    <name type="synonym">Donax arundinaceus</name>
    <dbReference type="NCBI Taxonomy" id="35708"/>
    <lineage>
        <taxon>Eukaryota</taxon>
        <taxon>Viridiplantae</taxon>
        <taxon>Streptophyta</taxon>
        <taxon>Embryophyta</taxon>
        <taxon>Tracheophyta</taxon>
        <taxon>Spermatophyta</taxon>
        <taxon>Magnoliopsida</taxon>
        <taxon>Liliopsida</taxon>
        <taxon>Poales</taxon>
        <taxon>Poaceae</taxon>
        <taxon>PACMAD clade</taxon>
        <taxon>Arundinoideae</taxon>
        <taxon>Arundineae</taxon>
        <taxon>Arundo</taxon>
    </lineage>
</organism>
<accession>A0A0A9FUK0</accession>
<reference evidence="1" key="1">
    <citation type="submission" date="2014-09" db="EMBL/GenBank/DDBJ databases">
        <authorList>
            <person name="Magalhaes I.L.F."/>
            <person name="Oliveira U."/>
            <person name="Santos F.R."/>
            <person name="Vidigal T.H.D.A."/>
            <person name="Brescovit A.D."/>
            <person name="Santos A.J."/>
        </authorList>
    </citation>
    <scope>NUCLEOTIDE SEQUENCE</scope>
    <source>
        <tissue evidence="1">Shoot tissue taken approximately 20 cm above the soil surface</tissue>
    </source>
</reference>
<dbReference type="AlphaFoldDB" id="A0A0A9FUK0"/>